<dbReference type="PROSITE" id="PS51186">
    <property type="entry name" value="GNAT"/>
    <property type="match status" value="1"/>
</dbReference>
<protein>
    <submittedName>
        <fullName evidence="4">GNAT family N-acetyltransferase</fullName>
    </submittedName>
</protein>
<evidence type="ECO:0000313" key="5">
    <source>
        <dbReference type="Proteomes" id="UP000652567"/>
    </source>
</evidence>
<dbReference type="Gene3D" id="3.40.630.30">
    <property type="match status" value="1"/>
</dbReference>
<dbReference type="InterPro" id="IPR000182">
    <property type="entry name" value="GNAT_dom"/>
</dbReference>
<dbReference type="SUPFAM" id="SSF55729">
    <property type="entry name" value="Acyl-CoA N-acyltransferases (Nat)"/>
    <property type="match status" value="1"/>
</dbReference>
<evidence type="ECO:0000256" key="2">
    <source>
        <dbReference type="ARBA" id="ARBA00023315"/>
    </source>
</evidence>
<keyword evidence="5" id="KW-1185">Reference proteome</keyword>
<keyword evidence="1" id="KW-0808">Transferase</keyword>
<organism evidence="4 5">
    <name type="scientific">Cellvibrio polysaccharolyticus</name>
    <dbReference type="NCBI Taxonomy" id="2082724"/>
    <lineage>
        <taxon>Bacteria</taxon>
        <taxon>Pseudomonadati</taxon>
        <taxon>Pseudomonadota</taxon>
        <taxon>Gammaproteobacteria</taxon>
        <taxon>Cellvibrionales</taxon>
        <taxon>Cellvibrionaceae</taxon>
        <taxon>Cellvibrio</taxon>
    </lineage>
</organism>
<sequence>MSITISAISAVQTRVLRARILRPHQQPEELVYEGDDDADTLHVGAFSNKDLCGIATLVHRALDGNRKEGEWLLRGMATTPEVRGQGVGKAILQTAINHCQQAGGSTIWCKARENALGFYEAAGFDIVSEPFDVPEIGMHRVMRLML</sequence>
<dbReference type="PANTHER" id="PTHR43877:SF2">
    <property type="entry name" value="AMINOALKYLPHOSPHONATE N-ACETYLTRANSFERASE-RELATED"/>
    <property type="match status" value="1"/>
</dbReference>
<proteinExistence type="predicted"/>
<evidence type="ECO:0000259" key="3">
    <source>
        <dbReference type="PROSITE" id="PS51186"/>
    </source>
</evidence>
<accession>A0A928V6W2</accession>
<dbReference type="CDD" id="cd04301">
    <property type="entry name" value="NAT_SF"/>
    <property type="match status" value="1"/>
</dbReference>
<dbReference type="Proteomes" id="UP000652567">
    <property type="component" value="Unassembled WGS sequence"/>
</dbReference>
<evidence type="ECO:0000256" key="1">
    <source>
        <dbReference type="ARBA" id="ARBA00022679"/>
    </source>
</evidence>
<comment type="caution">
    <text evidence="4">The sequence shown here is derived from an EMBL/GenBank/DDBJ whole genome shotgun (WGS) entry which is preliminary data.</text>
</comment>
<dbReference type="EMBL" id="PRDL01000001">
    <property type="protein sequence ID" value="MBE8717184.1"/>
    <property type="molecule type" value="Genomic_DNA"/>
</dbReference>
<dbReference type="AlphaFoldDB" id="A0A928V6W2"/>
<keyword evidence="2" id="KW-0012">Acyltransferase</keyword>
<dbReference type="InterPro" id="IPR050832">
    <property type="entry name" value="Bact_Acetyltransf"/>
</dbReference>
<dbReference type="Pfam" id="PF00583">
    <property type="entry name" value="Acetyltransf_1"/>
    <property type="match status" value="1"/>
</dbReference>
<dbReference type="RefSeq" id="WP_193908836.1">
    <property type="nucleotide sequence ID" value="NZ_PRDL01000001.1"/>
</dbReference>
<gene>
    <name evidence="4" type="ORF">C4F51_08280</name>
</gene>
<dbReference type="InterPro" id="IPR016181">
    <property type="entry name" value="Acyl_CoA_acyltransferase"/>
</dbReference>
<reference evidence="4" key="1">
    <citation type="submission" date="2018-07" db="EMBL/GenBank/DDBJ databases">
        <title>Genome assembly of strain Ka43.</title>
        <authorList>
            <person name="Kukolya J."/>
            <person name="Nagy I."/>
            <person name="Horvath B."/>
            <person name="Toth A."/>
        </authorList>
    </citation>
    <scope>NUCLEOTIDE SEQUENCE</scope>
    <source>
        <strain evidence="4">KB43</strain>
    </source>
</reference>
<feature type="domain" description="N-acetyltransferase" evidence="3">
    <location>
        <begin position="3"/>
        <end position="146"/>
    </location>
</feature>
<dbReference type="PANTHER" id="PTHR43877">
    <property type="entry name" value="AMINOALKYLPHOSPHONATE N-ACETYLTRANSFERASE-RELATED-RELATED"/>
    <property type="match status" value="1"/>
</dbReference>
<evidence type="ECO:0000313" key="4">
    <source>
        <dbReference type="EMBL" id="MBE8717184.1"/>
    </source>
</evidence>
<dbReference type="GO" id="GO:0016747">
    <property type="term" value="F:acyltransferase activity, transferring groups other than amino-acyl groups"/>
    <property type="evidence" value="ECO:0007669"/>
    <property type="project" value="InterPro"/>
</dbReference>
<name>A0A928V6W2_9GAMM</name>